<evidence type="ECO:0000256" key="3">
    <source>
        <dbReference type="ARBA" id="ARBA00022989"/>
    </source>
</evidence>
<evidence type="ECO:0000313" key="6">
    <source>
        <dbReference type="EMBL" id="GMI24092.1"/>
    </source>
</evidence>
<name>A0ABQ6MD06_9STRA</name>
<protein>
    <recommendedName>
        <fullName evidence="8">Magnesium transporter</fullName>
    </recommendedName>
</protein>
<keyword evidence="3 5" id="KW-1133">Transmembrane helix</keyword>
<evidence type="ECO:0000313" key="7">
    <source>
        <dbReference type="Proteomes" id="UP001165060"/>
    </source>
</evidence>
<sequence>MPSGFGWILGISLSVLASFVGAAAKLLMRNSHLIMDENGNREAVSAATKAKARLLMSVAMVGMVVINPVCGVMAMNYAEPSLIAPFAGLTLVWVVVFSKKMTGEEPTGWQKLAAGLIVAGEVIVTLGGDKGDETDFGLAEFGEIYRETKMILYEVFMGLIAIALVAGTYLDEKRHPLLRRISYGLGPGSISGVLLFVKDALSLAASGLFFTWECAFLIISAISVSVGGLVFLTKCMRYYDATFGAGMFVVSYIFSTTIMSFVRYSTFEHLRSYWQVWCYFSGLSMLLVGVWVFVMGKKTLDKFWGKVWRRLPTWLRFGTGGEARGSFSPATPERIKKERAAAGVGINTPGATAKKLLELQIPADAML</sequence>
<dbReference type="PANTHER" id="PTHR12570:SF65">
    <property type="entry name" value="MAGNESIUM TRANSPORTER NIPA9-RELATED"/>
    <property type="match status" value="1"/>
</dbReference>
<evidence type="ECO:0000256" key="1">
    <source>
        <dbReference type="ARBA" id="ARBA00004141"/>
    </source>
</evidence>
<comment type="subcellular location">
    <subcellularLocation>
        <location evidence="1">Membrane</location>
        <topology evidence="1">Multi-pass membrane protein</topology>
    </subcellularLocation>
</comment>
<feature type="transmembrane region" description="Helical" evidence="5">
    <location>
        <begin position="54"/>
        <end position="75"/>
    </location>
</feature>
<accession>A0ABQ6MD06</accession>
<evidence type="ECO:0000256" key="4">
    <source>
        <dbReference type="ARBA" id="ARBA00023136"/>
    </source>
</evidence>
<feature type="transmembrane region" description="Helical" evidence="5">
    <location>
        <begin position="243"/>
        <end position="262"/>
    </location>
</feature>
<gene>
    <name evidence="6" type="ORF">TeGR_g8474</name>
</gene>
<organism evidence="6 7">
    <name type="scientific">Tetraparma gracilis</name>
    <dbReference type="NCBI Taxonomy" id="2962635"/>
    <lineage>
        <taxon>Eukaryota</taxon>
        <taxon>Sar</taxon>
        <taxon>Stramenopiles</taxon>
        <taxon>Ochrophyta</taxon>
        <taxon>Bolidophyceae</taxon>
        <taxon>Parmales</taxon>
        <taxon>Triparmaceae</taxon>
        <taxon>Tetraparma</taxon>
    </lineage>
</organism>
<dbReference type="PANTHER" id="PTHR12570">
    <property type="match status" value="1"/>
</dbReference>
<evidence type="ECO:0000256" key="5">
    <source>
        <dbReference type="SAM" id="Phobius"/>
    </source>
</evidence>
<feature type="transmembrane region" description="Helical" evidence="5">
    <location>
        <begin position="81"/>
        <end position="97"/>
    </location>
</feature>
<reference evidence="6 7" key="1">
    <citation type="journal article" date="2023" name="Commun. Biol.">
        <title>Genome analysis of Parmales, the sister group of diatoms, reveals the evolutionary specialization of diatoms from phago-mixotrophs to photoautotrophs.</title>
        <authorList>
            <person name="Ban H."/>
            <person name="Sato S."/>
            <person name="Yoshikawa S."/>
            <person name="Yamada K."/>
            <person name="Nakamura Y."/>
            <person name="Ichinomiya M."/>
            <person name="Sato N."/>
            <person name="Blanc-Mathieu R."/>
            <person name="Endo H."/>
            <person name="Kuwata A."/>
            <person name="Ogata H."/>
        </authorList>
    </citation>
    <scope>NUCLEOTIDE SEQUENCE [LARGE SCALE GENOMIC DNA]</scope>
</reference>
<evidence type="ECO:0000256" key="2">
    <source>
        <dbReference type="ARBA" id="ARBA00022692"/>
    </source>
</evidence>
<feature type="transmembrane region" description="Helical" evidence="5">
    <location>
        <begin position="209"/>
        <end position="231"/>
    </location>
</feature>
<dbReference type="InterPro" id="IPR008521">
    <property type="entry name" value="Mg_trans_NIPA"/>
</dbReference>
<dbReference type="InterPro" id="IPR037185">
    <property type="entry name" value="EmrE-like"/>
</dbReference>
<keyword evidence="4 5" id="KW-0472">Membrane</keyword>
<feature type="transmembrane region" description="Helical" evidence="5">
    <location>
        <begin position="274"/>
        <end position="294"/>
    </location>
</feature>
<feature type="transmembrane region" description="Helical" evidence="5">
    <location>
        <begin position="6"/>
        <end position="28"/>
    </location>
</feature>
<keyword evidence="2 5" id="KW-0812">Transmembrane</keyword>
<evidence type="ECO:0008006" key="8">
    <source>
        <dbReference type="Google" id="ProtNLM"/>
    </source>
</evidence>
<feature type="transmembrane region" description="Helical" evidence="5">
    <location>
        <begin position="150"/>
        <end position="170"/>
    </location>
</feature>
<dbReference type="Proteomes" id="UP001165060">
    <property type="component" value="Unassembled WGS sequence"/>
</dbReference>
<dbReference type="Gene3D" id="1.10.3730.20">
    <property type="match status" value="1"/>
</dbReference>
<comment type="caution">
    <text evidence="6">The sequence shown here is derived from an EMBL/GenBank/DDBJ whole genome shotgun (WGS) entry which is preliminary data.</text>
</comment>
<dbReference type="SUPFAM" id="SSF103481">
    <property type="entry name" value="Multidrug resistance efflux transporter EmrE"/>
    <property type="match status" value="1"/>
</dbReference>
<dbReference type="EMBL" id="BRYB01002694">
    <property type="protein sequence ID" value="GMI24092.1"/>
    <property type="molecule type" value="Genomic_DNA"/>
</dbReference>
<keyword evidence="7" id="KW-1185">Reference proteome</keyword>
<proteinExistence type="predicted"/>